<reference evidence="10 11" key="1">
    <citation type="submission" date="2019-07" db="EMBL/GenBank/DDBJ databases">
        <title>Microlunatus dokdonensis sp. nov. isolated from the rhizospheric soil of the wild plant Elymus tsukushiensis.</title>
        <authorList>
            <person name="Ghim S.-Y."/>
            <person name="Hwang Y.-J."/>
            <person name="Son J.-S."/>
            <person name="Shin J.-H."/>
        </authorList>
    </citation>
    <scope>NUCLEOTIDE SEQUENCE [LARGE SCALE GENOMIC DNA]</scope>
    <source>
        <strain evidence="10 11">KUDC0627</strain>
    </source>
</reference>
<accession>A0A516PZ38</accession>
<evidence type="ECO:0000256" key="1">
    <source>
        <dbReference type="ARBA" id="ARBA00001946"/>
    </source>
</evidence>
<keyword evidence="6 8" id="KW-0460">Magnesium</keyword>
<dbReference type="EC" id="3.1.-.-" evidence="8"/>
<keyword evidence="11" id="KW-1185">Reference proteome</keyword>
<dbReference type="Pfam" id="PF01850">
    <property type="entry name" value="PIN"/>
    <property type="match status" value="1"/>
</dbReference>
<dbReference type="Proteomes" id="UP000319263">
    <property type="component" value="Chromosome"/>
</dbReference>
<dbReference type="GO" id="GO:0004540">
    <property type="term" value="F:RNA nuclease activity"/>
    <property type="evidence" value="ECO:0007669"/>
    <property type="project" value="InterPro"/>
</dbReference>
<gene>
    <name evidence="8" type="primary">vapC</name>
    <name evidence="10" type="ORF">FOE78_11420</name>
</gene>
<evidence type="ECO:0000313" key="11">
    <source>
        <dbReference type="Proteomes" id="UP000319263"/>
    </source>
</evidence>
<dbReference type="Gene3D" id="3.40.50.1010">
    <property type="entry name" value="5'-nuclease"/>
    <property type="match status" value="1"/>
</dbReference>
<feature type="binding site" evidence="8">
    <location>
        <position position="7"/>
    </location>
    <ligand>
        <name>Mg(2+)</name>
        <dbReference type="ChEBI" id="CHEBI:18420"/>
    </ligand>
</feature>
<feature type="domain" description="PIN" evidence="9">
    <location>
        <begin position="5"/>
        <end position="121"/>
    </location>
</feature>
<name>A0A516PZ38_9ACTN</name>
<evidence type="ECO:0000256" key="7">
    <source>
        <dbReference type="ARBA" id="ARBA00038093"/>
    </source>
</evidence>
<dbReference type="InterPro" id="IPR050556">
    <property type="entry name" value="Type_II_TA_system_RNase"/>
</dbReference>
<protein>
    <recommendedName>
        <fullName evidence="8">Ribonuclease VapC</fullName>
        <shortName evidence="8">RNase VapC</shortName>
        <ecNumber evidence="8">3.1.-.-</ecNumber>
    </recommendedName>
    <alternativeName>
        <fullName evidence="8">Toxin VapC</fullName>
    </alternativeName>
</protein>
<evidence type="ECO:0000256" key="8">
    <source>
        <dbReference type="HAMAP-Rule" id="MF_00265"/>
    </source>
</evidence>
<dbReference type="SUPFAM" id="SSF88723">
    <property type="entry name" value="PIN domain-like"/>
    <property type="match status" value="1"/>
</dbReference>
<dbReference type="PANTHER" id="PTHR33653">
    <property type="entry name" value="RIBONUCLEASE VAPC2"/>
    <property type="match status" value="1"/>
</dbReference>
<dbReference type="AlphaFoldDB" id="A0A516PZ38"/>
<comment type="similarity">
    <text evidence="7 8">Belongs to the PINc/VapC protein family.</text>
</comment>
<dbReference type="InterPro" id="IPR029060">
    <property type="entry name" value="PIN-like_dom_sf"/>
</dbReference>
<keyword evidence="8" id="KW-0800">Toxin</keyword>
<dbReference type="HAMAP" id="MF_00265">
    <property type="entry name" value="VapC_Nob1"/>
    <property type="match status" value="1"/>
</dbReference>
<dbReference type="OrthoDB" id="5185254at2"/>
<comment type="function">
    <text evidence="8">Toxic component of a toxin-antitoxin (TA) system. An RNase.</text>
</comment>
<evidence type="ECO:0000256" key="4">
    <source>
        <dbReference type="ARBA" id="ARBA00022723"/>
    </source>
</evidence>
<proteinExistence type="inferred from homology"/>
<dbReference type="EMBL" id="CP041692">
    <property type="protein sequence ID" value="QDP96430.1"/>
    <property type="molecule type" value="Genomic_DNA"/>
</dbReference>
<dbReference type="GO" id="GO:0000287">
    <property type="term" value="F:magnesium ion binding"/>
    <property type="evidence" value="ECO:0007669"/>
    <property type="project" value="UniProtKB-UniRule"/>
</dbReference>
<feature type="binding site" evidence="8">
    <location>
        <position position="97"/>
    </location>
    <ligand>
        <name>Mg(2+)</name>
        <dbReference type="ChEBI" id="CHEBI:18420"/>
    </ligand>
</feature>
<sequence length="142" mass="16233">MIRYLLDSTAIWRIQRSRELSDGWADEADVGALGSCLPQRLEFRRSARNLDEFEQMSGMFSELYPDVPVPKVAWSWVDSAQFRLASRGRHQALSVVDWLVCATAAHHDLVVLHDDRDFHTASELLPDLREHNVHDLPPAGDR</sequence>
<evidence type="ECO:0000256" key="3">
    <source>
        <dbReference type="ARBA" id="ARBA00022722"/>
    </source>
</evidence>
<keyword evidence="4 8" id="KW-0479">Metal-binding</keyword>
<evidence type="ECO:0000256" key="2">
    <source>
        <dbReference type="ARBA" id="ARBA00022649"/>
    </source>
</evidence>
<organism evidence="10 11">
    <name type="scientific">Microlunatus elymi</name>
    <dbReference type="NCBI Taxonomy" id="2596828"/>
    <lineage>
        <taxon>Bacteria</taxon>
        <taxon>Bacillati</taxon>
        <taxon>Actinomycetota</taxon>
        <taxon>Actinomycetes</taxon>
        <taxon>Propionibacteriales</taxon>
        <taxon>Propionibacteriaceae</taxon>
        <taxon>Microlunatus</taxon>
    </lineage>
</organism>
<keyword evidence="3 8" id="KW-0540">Nuclease</keyword>
<dbReference type="GO" id="GO:0090729">
    <property type="term" value="F:toxin activity"/>
    <property type="evidence" value="ECO:0007669"/>
    <property type="project" value="UniProtKB-KW"/>
</dbReference>
<keyword evidence="5 8" id="KW-0378">Hydrolase</keyword>
<dbReference type="InterPro" id="IPR002716">
    <property type="entry name" value="PIN_dom"/>
</dbReference>
<dbReference type="PANTHER" id="PTHR33653:SF1">
    <property type="entry name" value="RIBONUCLEASE VAPC2"/>
    <property type="match status" value="1"/>
</dbReference>
<dbReference type="KEGG" id="mik:FOE78_11420"/>
<dbReference type="GO" id="GO:0016787">
    <property type="term" value="F:hydrolase activity"/>
    <property type="evidence" value="ECO:0007669"/>
    <property type="project" value="UniProtKB-KW"/>
</dbReference>
<dbReference type="InterPro" id="IPR022907">
    <property type="entry name" value="VapC_family"/>
</dbReference>
<evidence type="ECO:0000256" key="5">
    <source>
        <dbReference type="ARBA" id="ARBA00022801"/>
    </source>
</evidence>
<keyword evidence="2 8" id="KW-1277">Toxin-antitoxin system</keyword>
<evidence type="ECO:0000256" key="6">
    <source>
        <dbReference type="ARBA" id="ARBA00022842"/>
    </source>
</evidence>
<evidence type="ECO:0000313" key="10">
    <source>
        <dbReference type="EMBL" id="QDP96430.1"/>
    </source>
</evidence>
<evidence type="ECO:0000259" key="9">
    <source>
        <dbReference type="Pfam" id="PF01850"/>
    </source>
</evidence>
<comment type="cofactor">
    <cofactor evidence="1 8">
        <name>Mg(2+)</name>
        <dbReference type="ChEBI" id="CHEBI:18420"/>
    </cofactor>
</comment>